<dbReference type="PANTHER" id="PTHR41709:SF2">
    <property type="entry name" value="CIRCADIAN CLOCK PROTEIN KAIB2"/>
    <property type="match status" value="1"/>
</dbReference>
<dbReference type="RefSeq" id="WP_136496330.1">
    <property type="nucleotide sequence ID" value="NZ_CP046052.1"/>
</dbReference>
<evidence type="ECO:0000313" key="3">
    <source>
        <dbReference type="Proteomes" id="UP000309061"/>
    </source>
</evidence>
<sequence>MDQARYGLTLFITGLTPRSVRAVANTRAFCESELDSYDLEIVDLYEHPERAQPANVVVSPTLVRYRPIPVRLLFGDMSNQQQLASLIVE</sequence>
<feature type="domain" description="KaiB" evidence="1">
    <location>
        <begin position="9"/>
        <end position="89"/>
    </location>
</feature>
<dbReference type="OrthoDB" id="5458519at2"/>
<dbReference type="AlphaFoldDB" id="A0A6B8KEL6"/>
<evidence type="ECO:0000259" key="1">
    <source>
        <dbReference type="SMART" id="SM01248"/>
    </source>
</evidence>
<dbReference type="PANTHER" id="PTHR41709">
    <property type="entry name" value="KAIB-LIKE PROTEIN 1"/>
    <property type="match status" value="1"/>
</dbReference>
<dbReference type="Gene3D" id="3.40.30.10">
    <property type="entry name" value="Glutaredoxin"/>
    <property type="match status" value="1"/>
</dbReference>
<dbReference type="Proteomes" id="UP000309061">
    <property type="component" value="Chromosome"/>
</dbReference>
<organism evidence="2 3">
    <name type="scientific">Methylocystis heyeri</name>
    <dbReference type="NCBI Taxonomy" id="391905"/>
    <lineage>
        <taxon>Bacteria</taxon>
        <taxon>Pseudomonadati</taxon>
        <taxon>Pseudomonadota</taxon>
        <taxon>Alphaproteobacteria</taxon>
        <taxon>Hyphomicrobiales</taxon>
        <taxon>Methylocystaceae</taxon>
        <taxon>Methylocystis</taxon>
    </lineage>
</organism>
<reference evidence="2 3" key="1">
    <citation type="submission" date="2019-11" db="EMBL/GenBank/DDBJ databases">
        <title>The genome sequence of Methylocystis heyeri.</title>
        <authorList>
            <person name="Oshkin I.Y."/>
            <person name="Miroshnikov K."/>
            <person name="Dedysh S.N."/>
        </authorList>
    </citation>
    <scope>NUCLEOTIDE SEQUENCE [LARGE SCALE GENOMIC DNA]</scope>
    <source>
        <strain evidence="2 3">H2</strain>
    </source>
</reference>
<protein>
    <submittedName>
        <fullName evidence="2">Circadian clock protein KaiB</fullName>
    </submittedName>
</protein>
<name>A0A6B8KEL6_9HYPH</name>
<dbReference type="GO" id="GO:0048511">
    <property type="term" value="P:rhythmic process"/>
    <property type="evidence" value="ECO:0007669"/>
    <property type="project" value="InterPro"/>
</dbReference>
<dbReference type="KEGG" id="mhey:H2LOC_010395"/>
<gene>
    <name evidence="2" type="ORF">H2LOC_010395</name>
</gene>
<dbReference type="SMART" id="SM01248">
    <property type="entry name" value="KaiB"/>
    <property type="match status" value="1"/>
</dbReference>
<keyword evidence="3" id="KW-1185">Reference proteome</keyword>
<proteinExistence type="predicted"/>
<dbReference type="EMBL" id="CP046052">
    <property type="protein sequence ID" value="QGM46069.1"/>
    <property type="molecule type" value="Genomic_DNA"/>
</dbReference>
<dbReference type="Pfam" id="PF07689">
    <property type="entry name" value="KaiB"/>
    <property type="match status" value="1"/>
</dbReference>
<evidence type="ECO:0000313" key="2">
    <source>
        <dbReference type="EMBL" id="QGM46069.1"/>
    </source>
</evidence>
<dbReference type="SUPFAM" id="SSF52833">
    <property type="entry name" value="Thioredoxin-like"/>
    <property type="match status" value="1"/>
</dbReference>
<accession>A0A6B8KEL6</accession>
<dbReference type="InterPro" id="IPR011649">
    <property type="entry name" value="KaiB_domain"/>
</dbReference>
<dbReference type="InterPro" id="IPR039022">
    <property type="entry name" value="KaiB-like"/>
</dbReference>
<dbReference type="InterPro" id="IPR036249">
    <property type="entry name" value="Thioredoxin-like_sf"/>
</dbReference>